<feature type="region of interest" description="Disordered" evidence="1">
    <location>
        <begin position="1038"/>
        <end position="1070"/>
    </location>
</feature>
<accession>A0A9D4FNC6</accession>
<feature type="compositionally biased region" description="Low complexity" evidence="1">
    <location>
        <begin position="1425"/>
        <end position="1443"/>
    </location>
</feature>
<feature type="compositionally biased region" description="Polar residues" evidence="1">
    <location>
        <begin position="1753"/>
        <end position="1773"/>
    </location>
</feature>
<feature type="compositionally biased region" description="Polar residues" evidence="1">
    <location>
        <begin position="849"/>
        <end position="860"/>
    </location>
</feature>
<feature type="compositionally biased region" description="Polar residues" evidence="1">
    <location>
        <begin position="701"/>
        <end position="721"/>
    </location>
</feature>
<comment type="caution">
    <text evidence="3">The sequence shown here is derived from an EMBL/GenBank/DDBJ whole genome shotgun (WGS) entry which is preliminary data.</text>
</comment>
<feature type="region of interest" description="Disordered" evidence="1">
    <location>
        <begin position="694"/>
        <end position="743"/>
    </location>
</feature>
<gene>
    <name evidence="3" type="ORF">DPMN_154813</name>
</gene>
<evidence type="ECO:0000256" key="1">
    <source>
        <dbReference type="SAM" id="MobiDB-lite"/>
    </source>
</evidence>
<feature type="non-terminal residue" evidence="3">
    <location>
        <position position="1826"/>
    </location>
</feature>
<feature type="domain" description="HTH myb-type" evidence="2">
    <location>
        <begin position="1"/>
        <end position="29"/>
    </location>
</feature>
<reference evidence="3" key="2">
    <citation type="submission" date="2020-11" db="EMBL/GenBank/DDBJ databases">
        <authorList>
            <person name="McCartney M.A."/>
            <person name="Auch B."/>
            <person name="Kono T."/>
            <person name="Mallez S."/>
            <person name="Becker A."/>
            <person name="Gohl D.M."/>
            <person name="Silverstein K.A.T."/>
            <person name="Koren S."/>
            <person name="Bechman K.B."/>
            <person name="Herman A."/>
            <person name="Abrahante J.E."/>
            <person name="Garbe J."/>
        </authorList>
    </citation>
    <scope>NUCLEOTIDE SEQUENCE</scope>
    <source>
        <strain evidence="3">Duluth1</strain>
        <tissue evidence="3">Whole animal</tissue>
    </source>
</reference>
<evidence type="ECO:0000259" key="2">
    <source>
        <dbReference type="PROSITE" id="PS51294"/>
    </source>
</evidence>
<dbReference type="Proteomes" id="UP000828390">
    <property type="component" value="Unassembled WGS sequence"/>
</dbReference>
<evidence type="ECO:0000313" key="3">
    <source>
        <dbReference type="EMBL" id="KAH3801166.1"/>
    </source>
</evidence>
<feature type="region of interest" description="Disordered" evidence="1">
    <location>
        <begin position="949"/>
        <end position="993"/>
    </location>
</feature>
<dbReference type="EMBL" id="JAIWYP010000007">
    <property type="protein sequence ID" value="KAH3801166.1"/>
    <property type="molecule type" value="Genomic_DNA"/>
</dbReference>
<dbReference type="InterPro" id="IPR017930">
    <property type="entry name" value="Myb_dom"/>
</dbReference>
<feature type="compositionally biased region" description="Polar residues" evidence="1">
    <location>
        <begin position="1444"/>
        <end position="1457"/>
    </location>
</feature>
<feature type="compositionally biased region" description="Basic residues" evidence="1">
    <location>
        <begin position="284"/>
        <end position="294"/>
    </location>
</feature>
<feature type="region of interest" description="Disordered" evidence="1">
    <location>
        <begin position="1292"/>
        <end position="1311"/>
    </location>
</feature>
<feature type="compositionally biased region" description="Basic and acidic residues" evidence="1">
    <location>
        <begin position="880"/>
        <end position="891"/>
    </location>
</feature>
<protein>
    <recommendedName>
        <fullName evidence="2">HTH myb-type domain-containing protein</fullName>
    </recommendedName>
</protein>
<feature type="compositionally biased region" description="Basic and acidic residues" evidence="1">
    <location>
        <begin position="799"/>
        <end position="808"/>
    </location>
</feature>
<feature type="compositionally biased region" description="Basic residues" evidence="1">
    <location>
        <begin position="969"/>
        <end position="978"/>
    </location>
</feature>
<proteinExistence type="predicted"/>
<feature type="compositionally biased region" description="Acidic residues" evidence="1">
    <location>
        <begin position="297"/>
        <end position="325"/>
    </location>
</feature>
<feature type="region of interest" description="Disordered" evidence="1">
    <location>
        <begin position="789"/>
        <end position="808"/>
    </location>
</feature>
<sequence length="1826" mass="200363">EWLTISGMLKGRTDTMVRRRYDKLMQWKSLHDTLMEQPVCVRDRILHPAFTVDANGMYWLKNLRVSDPGMKSSNAVKVELNDNIVNEGHQEPDKQQETTNLDTNDTALEVQRSDNDVEPTPHNETGVKQEFLFGLRFTAKEMWNCIGSEDLKQDLEVFLKKSAVQLTDYYQQHEDLHKGDIVVPRPPPLNKYSLAHFKHQIYKMNHLHKAVKIQIEKDVKFLQDYATQNPDTSSSLQFLALLQQKDAEEADVLETVCNYLSENFGGKLPGKFTVKKLITAARQNHGKKKKKRKKPDSEEEDEKEMTDDEESDEDSTFYWSDNDEGDTVKKDEVGSSSDEEYFANLRELAEKNIHVRTVRGPRSQKVIASFRKDMKLHSELNRLITSILKMQLKRRQSGRRRRFNMFPASSAQVSSCAIVKEKDTMDKKTVLLLMKSLDVDAKAVCLKAYRRQKHIAMLAKETASDTLKRTRAQTCKIPQQLGFLKAEAQEAEAVLELRSDLKMTSIDLEVGQGDTNDLEHEELRPGTSRQEHDSASAVGIEHKFDAYDKLLPYQPPNRYNLRGMKNLLYQHKILIDNAGEYFNPDALRDKLYEMKKRGPNPMMNVLMSIAKGAETVRHVTGIRRDVPASALKLSILQLRQLKQETMDGLKKTGDFLKLKARFLSVFLWPALVSTVVPPKNRLLPQSLLEKLQLQKQEKADPTQTASTDQKQTATAANSTKISTEDKGTQLTAEDGEVSRNADDVSTNIDNVIINSGSTKLDKDMPEEEAIEKLVSKIRDEYAANKRKKNNARFGQYKKKPSEKMEQAKEKRMRLLILRRLGLEQRMKELQKKRLEEEGSKQIADCDAVETTSNKSTAQKNRITKKIGKENTSAENVRKRKSEDIEPKRNPDDDNVNDLKSPLIIKTEPIDGPETVELSTELVKGNTACVKFDTASTSEMLKNDTTEFAPDAADDHTVENNNDEEVVASPKRKRGRKPGSKLVYDKEPTRKSKRGSFPKIAYSQETRRPPTNFCKKLRRLLPDKMGHLVAKIPDIPILSEPMPKPASKKMSPTKSVDSNFTQPRKKIHSDAKKLSKEAKILGLKHISEFRQKQLKEKKERIKMLAKRRGIKTASLKTLKRKQLKSKGSTNKKKDAGGLLKLAKSVKSSVLKAQILDNVNKNKSVSKDCTSELSNWKKIQSLDQPTDASHQVCEATKEKMKAKLASKALNVSGNNFQPAASSPVVSKPVKSSCLVTVSQTNKSKSSVANILSLATPPEQIVLIPSGVSNLDGSVPFVSLQRCDLGVINARKRSNADGDKAHGEPVSKSIKDNDDKNGSSIIALVEGHKLIGKVNSPVLQQAPLKNLSIATVPKSALCVTSASTLPTSTMARVTTILQAASQPTNPLHVNKRVREIRPAPSKSLSVQTVSTPAIGASSRKSSSKKKASISINRLTSPSVSKSPKPSCVQTSPNSHAGTFSPSAISMTKVSSFQIMENSGFDSASSKPSSMQTSPNSCIVTLSTVAINSPKLSYMQTISSSASSKSPCVQTIPNSSVGTLSVTATSSTKASLKKKLLKSCVVSSCSNSSDLPTTGASVLQTTAQSSTSLKTAVHASIGNTVQDDLASPKSLKMPTSCSNVGSINSETVASTANSSNISIIIAESLVPSSLQTTANSSNISTAESLVPSSIQTTAYSSNTSTAESLVPSSLQTTANSSMVLASSNPSCAQSLPISSDGVARSDGIAQSDGMASSAASTSGLNLQNLFSSMMGSLQQLMRGANSPSQGYTGSPGSQQPSLGPLIMPVPVTVAGTQQIAFMPVYPNSEGKYVLPDGTVVESGAQGQPVASLPQ</sequence>
<feature type="region of interest" description="Disordered" evidence="1">
    <location>
        <begin position="283"/>
        <end position="335"/>
    </location>
</feature>
<organism evidence="3 4">
    <name type="scientific">Dreissena polymorpha</name>
    <name type="common">Zebra mussel</name>
    <name type="synonym">Mytilus polymorpha</name>
    <dbReference type="NCBI Taxonomy" id="45954"/>
    <lineage>
        <taxon>Eukaryota</taxon>
        <taxon>Metazoa</taxon>
        <taxon>Spiralia</taxon>
        <taxon>Lophotrochozoa</taxon>
        <taxon>Mollusca</taxon>
        <taxon>Bivalvia</taxon>
        <taxon>Autobranchia</taxon>
        <taxon>Heteroconchia</taxon>
        <taxon>Euheterodonta</taxon>
        <taxon>Imparidentia</taxon>
        <taxon>Neoheterodontei</taxon>
        <taxon>Myida</taxon>
        <taxon>Dreissenoidea</taxon>
        <taxon>Dreissenidae</taxon>
        <taxon>Dreissena</taxon>
    </lineage>
</organism>
<feature type="region of interest" description="Disordered" evidence="1">
    <location>
        <begin position="1707"/>
        <end position="1728"/>
    </location>
</feature>
<reference evidence="3" key="1">
    <citation type="journal article" date="2019" name="bioRxiv">
        <title>The Genome of the Zebra Mussel, Dreissena polymorpha: A Resource for Invasive Species Research.</title>
        <authorList>
            <person name="McCartney M.A."/>
            <person name="Auch B."/>
            <person name="Kono T."/>
            <person name="Mallez S."/>
            <person name="Zhang Y."/>
            <person name="Obille A."/>
            <person name="Becker A."/>
            <person name="Abrahante J.E."/>
            <person name="Garbe J."/>
            <person name="Badalamenti J.P."/>
            <person name="Herman A."/>
            <person name="Mangelson H."/>
            <person name="Liachko I."/>
            <person name="Sullivan S."/>
            <person name="Sone E.D."/>
            <person name="Koren S."/>
            <person name="Silverstein K.A.T."/>
            <person name="Beckman K.B."/>
            <person name="Gohl D.M."/>
        </authorList>
    </citation>
    <scope>NUCLEOTIDE SEQUENCE</scope>
    <source>
        <strain evidence="3">Duluth1</strain>
        <tissue evidence="3">Whole animal</tissue>
    </source>
</reference>
<keyword evidence="4" id="KW-1185">Reference proteome</keyword>
<feature type="compositionally biased region" description="Basic residues" evidence="1">
    <location>
        <begin position="789"/>
        <end position="798"/>
    </location>
</feature>
<feature type="region of interest" description="Disordered" evidence="1">
    <location>
        <begin position="1753"/>
        <end position="1776"/>
    </location>
</feature>
<feature type="region of interest" description="Disordered" evidence="1">
    <location>
        <begin position="1393"/>
        <end position="1457"/>
    </location>
</feature>
<dbReference type="PROSITE" id="PS51294">
    <property type="entry name" value="HTH_MYB"/>
    <property type="match status" value="1"/>
</dbReference>
<evidence type="ECO:0000313" key="4">
    <source>
        <dbReference type="Proteomes" id="UP000828390"/>
    </source>
</evidence>
<feature type="region of interest" description="Disordered" evidence="1">
    <location>
        <begin position="847"/>
        <end position="900"/>
    </location>
</feature>
<name>A0A9D4FNC6_DREPO</name>
<feature type="compositionally biased region" description="Polar residues" evidence="1">
    <location>
        <begin position="1399"/>
        <end position="1408"/>
    </location>
</feature>